<feature type="region of interest" description="Disordered" evidence="1">
    <location>
        <begin position="1"/>
        <end position="43"/>
    </location>
</feature>
<feature type="compositionally biased region" description="Polar residues" evidence="1">
    <location>
        <begin position="21"/>
        <end position="31"/>
    </location>
</feature>
<proteinExistence type="predicted"/>
<gene>
    <name evidence="2" type="ordered locus">B005_0829</name>
</gene>
<dbReference type="HOGENOM" id="CLU_3236685_0_0_11"/>
<dbReference type="KEGG" id="nal:B005_0829"/>
<dbReference type="PATRIC" id="fig|1205910.3.peg.781"/>
<dbReference type="EMBL" id="CP003788">
    <property type="protein sequence ID" value="AFR10918.1"/>
    <property type="molecule type" value="Genomic_DNA"/>
</dbReference>
<reference evidence="2 3" key="1">
    <citation type="journal article" date="2012" name="J. Bacteriol.">
        <title>Whole-Genome Sequence of Nocardiopsis alba Strain ATCC BAA-2165, Associated with Honeybees.</title>
        <authorList>
            <person name="Qiao J."/>
            <person name="Chen L."/>
            <person name="Li Y."/>
            <person name="Wang J."/>
            <person name="Zhang W."/>
            <person name="Chen S."/>
        </authorList>
    </citation>
    <scope>NUCLEOTIDE SEQUENCE [LARGE SCALE GENOMIC DNA]</scope>
    <source>
        <strain evidence="3">ATCC BAA-2165 / BE74</strain>
    </source>
</reference>
<dbReference type="AlphaFoldDB" id="J7LB80"/>
<evidence type="ECO:0000256" key="1">
    <source>
        <dbReference type="SAM" id="MobiDB-lite"/>
    </source>
</evidence>
<dbReference type="STRING" id="1205910.B005_0829"/>
<organism evidence="2 3">
    <name type="scientific">Nocardiopsis alba (strain ATCC BAA-2165 / BE74)</name>
    <dbReference type="NCBI Taxonomy" id="1205910"/>
    <lineage>
        <taxon>Bacteria</taxon>
        <taxon>Bacillati</taxon>
        <taxon>Actinomycetota</taxon>
        <taxon>Actinomycetes</taxon>
        <taxon>Streptosporangiales</taxon>
        <taxon>Nocardiopsidaceae</taxon>
        <taxon>Nocardiopsis</taxon>
    </lineage>
</organism>
<dbReference type="Proteomes" id="UP000003779">
    <property type="component" value="Chromosome"/>
</dbReference>
<sequence>MQRSGSAPTQGRGGPLLNRVSDVNNNMTDRSPSIPRNFPVTRL</sequence>
<evidence type="ECO:0000313" key="3">
    <source>
        <dbReference type="Proteomes" id="UP000003779"/>
    </source>
</evidence>
<evidence type="ECO:0000313" key="2">
    <source>
        <dbReference type="EMBL" id="AFR10918.1"/>
    </source>
</evidence>
<reference evidence="3" key="2">
    <citation type="submission" date="2012-08" db="EMBL/GenBank/DDBJ databases">
        <title>Whole-genome sequence of Nocardiopsis alba strain ATCC BAA-2165 associated with honeybees.</title>
        <authorList>
            <person name="Qiao J."/>
            <person name="Chen L."/>
            <person name="Li Y."/>
            <person name="Wang J."/>
            <person name="Zhang W."/>
            <person name="Chen S."/>
        </authorList>
    </citation>
    <scope>NUCLEOTIDE SEQUENCE [LARGE SCALE GENOMIC DNA]</scope>
    <source>
        <strain evidence="3">ATCC BAA-2165 / BE74</strain>
    </source>
</reference>
<accession>J7LB80</accession>
<protein>
    <submittedName>
        <fullName evidence="2">Uncharacterized protein</fullName>
    </submittedName>
</protein>
<name>J7LB80_NOCAA</name>